<sequence length="97" mass="10882">MTATLCSSTGFGIDCKWLGKVILDLRHISKTGFLIPLSKESESVARSLQLLEYFSWTAYIIAGNPVLRLDVMETRVQSFHNQPGSIKSRMSPIQAFF</sequence>
<dbReference type="AlphaFoldDB" id="A0A9W6TMN4"/>
<evidence type="ECO:0000313" key="1">
    <source>
        <dbReference type="EMBL" id="GMF15677.1"/>
    </source>
</evidence>
<comment type="caution">
    <text evidence="1">The sequence shown here is derived from an EMBL/GenBank/DDBJ whole genome shotgun (WGS) entry which is preliminary data.</text>
</comment>
<dbReference type="EMBL" id="BSXW01000228">
    <property type="protein sequence ID" value="GMF15677.1"/>
    <property type="molecule type" value="Genomic_DNA"/>
</dbReference>
<keyword evidence="2" id="KW-1185">Reference proteome</keyword>
<protein>
    <submittedName>
        <fullName evidence="1">Unnamed protein product</fullName>
    </submittedName>
</protein>
<name>A0A9W6TMN4_9STRA</name>
<organism evidence="1 2">
    <name type="scientific">Phytophthora lilii</name>
    <dbReference type="NCBI Taxonomy" id="2077276"/>
    <lineage>
        <taxon>Eukaryota</taxon>
        <taxon>Sar</taxon>
        <taxon>Stramenopiles</taxon>
        <taxon>Oomycota</taxon>
        <taxon>Peronosporomycetes</taxon>
        <taxon>Peronosporales</taxon>
        <taxon>Peronosporaceae</taxon>
        <taxon>Phytophthora</taxon>
    </lineage>
</organism>
<proteinExistence type="predicted"/>
<dbReference type="Proteomes" id="UP001165083">
    <property type="component" value="Unassembled WGS sequence"/>
</dbReference>
<evidence type="ECO:0000313" key="2">
    <source>
        <dbReference type="Proteomes" id="UP001165083"/>
    </source>
</evidence>
<accession>A0A9W6TMN4</accession>
<reference evidence="1" key="1">
    <citation type="submission" date="2023-04" db="EMBL/GenBank/DDBJ databases">
        <title>Phytophthora lilii NBRC 32176.</title>
        <authorList>
            <person name="Ichikawa N."/>
            <person name="Sato H."/>
            <person name="Tonouchi N."/>
        </authorList>
    </citation>
    <scope>NUCLEOTIDE SEQUENCE</scope>
    <source>
        <strain evidence="1">NBRC 32176</strain>
    </source>
</reference>
<gene>
    <name evidence="1" type="ORF">Plil01_000544000</name>
</gene>